<dbReference type="Proteomes" id="UP000245802">
    <property type="component" value="Chromosome"/>
</dbReference>
<evidence type="ECO:0000313" key="2">
    <source>
        <dbReference type="Proteomes" id="UP000245802"/>
    </source>
</evidence>
<evidence type="ECO:0000313" key="1">
    <source>
        <dbReference type="EMBL" id="AWM36065.1"/>
    </source>
</evidence>
<keyword evidence="2" id="KW-1185">Reference proteome</keyword>
<reference evidence="1 2" key="1">
    <citation type="submission" date="2018-01" db="EMBL/GenBank/DDBJ databases">
        <title>G. obscuriglobus.</title>
        <authorList>
            <person name="Franke J."/>
            <person name="Blomberg W."/>
            <person name="Selmecki A."/>
        </authorList>
    </citation>
    <scope>NUCLEOTIDE SEQUENCE [LARGE SCALE GENOMIC DNA]</scope>
    <source>
        <strain evidence="1 2">DSM 5831</strain>
    </source>
</reference>
<accession>A0A2Z3GYY2</accession>
<dbReference type="EMBL" id="CP025958">
    <property type="protein sequence ID" value="AWM36065.1"/>
    <property type="molecule type" value="Genomic_DNA"/>
</dbReference>
<protein>
    <submittedName>
        <fullName evidence="1">Uncharacterized protein</fullName>
    </submittedName>
</protein>
<name>A0A2Z3GYY2_9BACT</name>
<organism evidence="1 2">
    <name type="scientific">Gemmata obscuriglobus</name>
    <dbReference type="NCBI Taxonomy" id="114"/>
    <lineage>
        <taxon>Bacteria</taxon>
        <taxon>Pseudomonadati</taxon>
        <taxon>Planctomycetota</taxon>
        <taxon>Planctomycetia</taxon>
        <taxon>Gemmatales</taxon>
        <taxon>Gemmataceae</taxon>
        <taxon>Gemmata</taxon>
    </lineage>
</organism>
<proteinExistence type="predicted"/>
<gene>
    <name evidence="1" type="ORF">C1280_02935</name>
</gene>
<dbReference type="KEGG" id="gog:C1280_02935"/>
<dbReference type="AlphaFoldDB" id="A0A2Z3GYY2"/>
<sequence>MLVAAAAAGYAAVARTQPTHPTLAVRDSYLLVSVEAPPAWIERHRPTITWEGREVRLPVAFRYRFTGPRGPDWGAVPEEARQALTIQGVEVPVRTSPPTPCRVSNEPALGLIPEQGGPREVALSVAAWVSVGPLDRPSVSPARASNQTLASGEDVAKSVAQLIAAGQVIDVGSAP</sequence>